<evidence type="ECO:0000256" key="2">
    <source>
        <dbReference type="ARBA" id="ARBA00047375"/>
    </source>
</evidence>
<keyword evidence="1" id="KW-0012">Acyltransferase</keyword>
<keyword evidence="1" id="KW-0808">Transferase</keyword>
<gene>
    <name evidence="4" type="ORF">VitviT2T_030158</name>
</gene>
<proteinExistence type="predicted"/>
<dbReference type="InterPro" id="IPR016039">
    <property type="entry name" value="Thiolase-like"/>
</dbReference>
<dbReference type="Pfam" id="PF08392">
    <property type="entry name" value="FAE1_CUT1_RppA"/>
    <property type="match status" value="1"/>
</dbReference>
<evidence type="ECO:0000313" key="4">
    <source>
        <dbReference type="EMBL" id="WKA12804.1"/>
    </source>
</evidence>
<sequence>MPSFSTMIVNKCKFRGNIRSFNLRGMGCSARVITIDLARDLLQVHRNTYAVVVSTKNITQNWYFGNDRSVLIPNCLFRVGGVAILLSNRSKDKRRTKYELVHVLRTHRGANEKAFSCVYQN</sequence>
<organism evidence="4 5">
    <name type="scientific">Vitis vinifera</name>
    <name type="common">Grape</name>
    <dbReference type="NCBI Taxonomy" id="29760"/>
    <lineage>
        <taxon>Eukaryota</taxon>
        <taxon>Viridiplantae</taxon>
        <taxon>Streptophyta</taxon>
        <taxon>Embryophyta</taxon>
        <taxon>Tracheophyta</taxon>
        <taxon>Spermatophyta</taxon>
        <taxon>Magnoliopsida</taxon>
        <taxon>eudicotyledons</taxon>
        <taxon>Gunneridae</taxon>
        <taxon>Pentapetalae</taxon>
        <taxon>rosids</taxon>
        <taxon>Vitales</taxon>
        <taxon>Vitaceae</taxon>
        <taxon>Viteae</taxon>
        <taxon>Vitis</taxon>
    </lineage>
</organism>
<dbReference type="Proteomes" id="UP001227230">
    <property type="component" value="Chromosome 19"/>
</dbReference>
<feature type="domain" description="FAE" evidence="3">
    <location>
        <begin position="2"/>
        <end position="121"/>
    </location>
</feature>
<dbReference type="InterPro" id="IPR012392">
    <property type="entry name" value="3-ktacl-CoA_syn"/>
</dbReference>
<evidence type="ECO:0000313" key="5">
    <source>
        <dbReference type="Proteomes" id="UP001227230"/>
    </source>
</evidence>
<name>A0ABY9E136_VITVI</name>
<accession>A0ABY9E136</accession>
<evidence type="ECO:0000259" key="3">
    <source>
        <dbReference type="Pfam" id="PF08392"/>
    </source>
</evidence>
<keyword evidence="5" id="KW-1185">Reference proteome</keyword>
<reference evidence="4 5" key="1">
    <citation type="journal article" date="2023" name="Hortic Res">
        <title>The complete reference genome for grapevine (Vitis vinifera L.) genetics and breeding.</title>
        <authorList>
            <person name="Shi X."/>
            <person name="Cao S."/>
            <person name="Wang X."/>
            <person name="Huang S."/>
            <person name="Wang Y."/>
            <person name="Liu Z."/>
            <person name="Liu W."/>
            <person name="Leng X."/>
            <person name="Peng Y."/>
            <person name="Wang N."/>
            <person name="Wang Y."/>
            <person name="Ma Z."/>
            <person name="Xu X."/>
            <person name="Zhang F."/>
            <person name="Xue H."/>
            <person name="Zhong H."/>
            <person name="Wang Y."/>
            <person name="Zhang K."/>
            <person name="Velt A."/>
            <person name="Avia K."/>
            <person name="Holtgrawe D."/>
            <person name="Grimplet J."/>
            <person name="Matus J.T."/>
            <person name="Ware D."/>
            <person name="Wu X."/>
            <person name="Wang H."/>
            <person name="Liu C."/>
            <person name="Fang Y."/>
            <person name="Rustenholz C."/>
            <person name="Cheng Z."/>
            <person name="Xiao H."/>
            <person name="Zhou Y."/>
        </authorList>
    </citation>
    <scope>NUCLEOTIDE SEQUENCE [LARGE SCALE GENOMIC DNA]</scope>
    <source>
        <strain evidence="5">cv. Pinot noir / PN40024</strain>
        <tissue evidence="4">Leaf</tissue>
    </source>
</reference>
<dbReference type="SUPFAM" id="SSF53901">
    <property type="entry name" value="Thiolase-like"/>
    <property type="match status" value="1"/>
</dbReference>
<dbReference type="PANTHER" id="PTHR31561">
    <property type="entry name" value="3-KETOACYL-COA SYNTHASE"/>
    <property type="match status" value="1"/>
</dbReference>
<evidence type="ECO:0000256" key="1">
    <source>
        <dbReference type="ARBA" id="ARBA00023315"/>
    </source>
</evidence>
<dbReference type="Gene3D" id="3.40.47.10">
    <property type="match status" value="1"/>
</dbReference>
<comment type="catalytic activity">
    <reaction evidence="2">
        <text>a very-long-chain acyl-CoA + malonyl-CoA + H(+) = a very-long-chain 3-oxoacyl-CoA + CO2 + CoA</text>
        <dbReference type="Rhea" id="RHEA:32727"/>
        <dbReference type="ChEBI" id="CHEBI:15378"/>
        <dbReference type="ChEBI" id="CHEBI:16526"/>
        <dbReference type="ChEBI" id="CHEBI:57287"/>
        <dbReference type="ChEBI" id="CHEBI:57384"/>
        <dbReference type="ChEBI" id="CHEBI:90725"/>
        <dbReference type="ChEBI" id="CHEBI:90736"/>
        <dbReference type="EC" id="2.3.1.199"/>
    </reaction>
</comment>
<dbReference type="EMBL" id="CP126666">
    <property type="protein sequence ID" value="WKA12804.1"/>
    <property type="molecule type" value="Genomic_DNA"/>
</dbReference>
<protein>
    <recommendedName>
        <fullName evidence="3">FAE domain-containing protein</fullName>
    </recommendedName>
</protein>
<dbReference type="InterPro" id="IPR013601">
    <property type="entry name" value="FAE1_typ3_polyketide_synth"/>
</dbReference>